<dbReference type="InterPro" id="IPR001611">
    <property type="entry name" value="Leu-rich_rpt"/>
</dbReference>
<keyword evidence="4" id="KW-0812">Transmembrane</keyword>
<evidence type="ECO:0000256" key="4">
    <source>
        <dbReference type="SAM" id="Phobius"/>
    </source>
</evidence>
<evidence type="ECO:0000313" key="6">
    <source>
        <dbReference type="EMBL" id="EPB69546.1"/>
    </source>
</evidence>
<dbReference type="InterPro" id="IPR050328">
    <property type="entry name" value="Dev_Immune_Receptor"/>
</dbReference>
<reference evidence="6 7" key="1">
    <citation type="submission" date="2013-05" db="EMBL/GenBank/DDBJ databases">
        <title>Draft genome of the parasitic nematode Anyclostoma ceylanicum.</title>
        <authorList>
            <person name="Mitreva M."/>
        </authorList>
    </citation>
    <scope>NUCLEOTIDE SEQUENCE [LARGE SCALE GENOMIC DNA]</scope>
</reference>
<keyword evidence="7" id="KW-1185">Reference proteome</keyword>
<dbReference type="PANTHER" id="PTHR24373">
    <property type="entry name" value="SLIT RELATED LEUCINE-RICH REPEAT NEURONAL PROTEIN"/>
    <property type="match status" value="1"/>
</dbReference>
<dbReference type="SUPFAM" id="SSF52058">
    <property type="entry name" value="L domain-like"/>
    <property type="match status" value="1"/>
</dbReference>
<keyword evidence="4" id="KW-0472">Membrane</keyword>
<feature type="transmembrane region" description="Helical" evidence="4">
    <location>
        <begin position="386"/>
        <end position="407"/>
    </location>
</feature>
<dbReference type="AlphaFoldDB" id="A0A0D6LHZ4"/>
<organism evidence="6 7">
    <name type="scientific">Ancylostoma ceylanicum</name>
    <dbReference type="NCBI Taxonomy" id="53326"/>
    <lineage>
        <taxon>Eukaryota</taxon>
        <taxon>Metazoa</taxon>
        <taxon>Ecdysozoa</taxon>
        <taxon>Nematoda</taxon>
        <taxon>Chromadorea</taxon>
        <taxon>Rhabditida</taxon>
        <taxon>Rhabditina</taxon>
        <taxon>Rhabditomorpha</taxon>
        <taxon>Strongyloidea</taxon>
        <taxon>Ancylostomatidae</taxon>
        <taxon>Ancylostomatinae</taxon>
        <taxon>Ancylostoma</taxon>
    </lineage>
</organism>
<dbReference type="Gene3D" id="3.80.10.10">
    <property type="entry name" value="Ribonuclease Inhibitor"/>
    <property type="match status" value="1"/>
</dbReference>
<keyword evidence="3" id="KW-0677">Repeat</keyword>
<keyword evidence="2" id="KW-0732">Signal</keyword>
<dbReference type="GO" id="GO:0031012">
    <property type="term" value="C:extracellular matrix"/>
    <property type="evidence" value="ECO:0007669"/>
    <property type="project" value="TreeGrafter"/>
</dbReference>
<proteinExistence type="predicted"/>
<evidence type="ECO:0000313" key="7">
    <source>
        <dbReference type="Proteomes" id="UP000054495"/>
    </source>
</evidence>
<protein>
    <submittedName>
        <fullName evidence="6">Leucine Rich repeat-containing domain protein</fullName>
    </submittedName>
</protein>
<dbReference type="Proteomes" id="UP000054495">
    <property type="component" value="Unassembled WGS sequence"/>
</dbReference>
<evidence type="ECO:0000256" key="1">
    <source>
        <dbReference type="ARBA" id="ARBA00022614"/>
    </source>
</evidence>
<evidence type="ECO:0000256" key="2">
    <source>
        <dbReference type="ARBA" id="ARBA00022729"/>
    </source>
</evidence>
<dbReference type="GO" id="GO:0005615">
    <property type="term" value="C:extracellular space"/>
    <property type="evidence" value="ECO:0007669"/>
    <property type="project" value="TreeGrafter"/>
</dbReference>
<name>A0A0D6LHZ4_9BILA</name>
<accession>A0A0D6LHZ4</accession>
<keyword evidence="1" id="KW-0433">Leucine-rich repeat</keyword>
<sequence length="449" mass="50821">MEVVFEGDSPLATANLDIKNKSFRVVRATFRENSIIALKKVELATLMKFNRCPESLTFTFQGKILPGHEGSMRELDFSKNRISHIESGTFSGFKSLNKLYLSFNRLNQLKKDQFSGLKDLHQLFLESNKITDLVDGVFEHLSNLKKLVLDGNKIKFRKGMFTGLDSLEELSLDNCGIENLDVNAFEALPQLKKLSLRGNPFTEIPRAVNSLDALEDLDISNTNIAEFHAQSLMDDRKLKQLYMSDMPFLYAIQDCAFCGLEKLELLHMNNCTRLHEIHPNAFGWSDLSAGRVSGIKHFYVEHCKLQTISEDLLPWDTLDELGIGGNPINCTCETSFLLEDEYYSYEYTNAIPKCAAPPELKGRPFTKVAQVDACPSKASAERSGRFAGVFMMLLILVFCTVGVYFCLVTKRWQAIVRHIQNPPLSYSNLASKEDQQGLEQDFQPRPQDV</sequence>
<dbReference type="SMART" id="SM00082">
    <property type="entry name" value="LRRCT"/>
    <property type="match status" value="1"/>
</dbReference>
<feature type="domain" description="LRRCT" evidence="5">
    <location>
        <begin position="326"/>
        <end position="375"/>
    </location>
</feature>
<gene>
    <name evidence="6" type="ORF">ANCCEY_11362</name>
</gene>
<dbReference type="PANTHER" id="PTHR24373:SF370">
    <property type="entry name" value="FISH-LIPS, ISOFORM E"/>
    <property type="match status" value="1"/>
</dbReference>
<dbReference type="Pfam" id="PF13855">
    <property type="entry name" value="LRR_8"/>
    <property type="match status" value="2"/>
</dbReference>
<dbReference type="InterPro" id="IPR032675">
    <property type="entry name" value="LRR_dom_sf"/>
</dbReference>
<evidence type="ECO:0000256" key="3">
    <source>
        <dbReference type="ARBA" id="ARBA00022737"/>
    </source>
</evidence>
<dbReference type="InterPro" id="IPR003591">
    <property type="entry name" value="Leu-rich_rpt_typical-subtyp"/>
</dbReference>
<evidence type="ECO:0000259" key="5">
    <source>
        <dbReference type="SMART" id="SM00082"/>
    </source>
</evidence>
<dbReference type="InterPro" id="IPR000483">
    <property type="entry name" value="Cys-rich_flank_reg_C"/>
</dbReference>
<dbReference type="EMBL" id="KE125283">
    <property type="protein sequence ID" value="EPB69546.1"/>
    <property type="molecule type" value="Genomic_DNA"/>
</dbReference>
<keyword evidence="4" id="KW-1133">Transmembrane helix</keyword>
<dbReference type="SMART" id="SM00369">
    <property type="entry name" value="LRR_TYP"/>
    <property type="match status" value="7"/>
</dbReference>